<protein>
    <recommendedName>
        <fullName evidence="12">Glutathione reductase</fullName>
        <shortName evidence="12">GRase</shortName>
        <ecNumber evidence="12">1.8.1.7</ecNumber>
    </recommendedName>
</protein>
<gene>
    <name evidence="15" type="primary">gor</name>
    <name evidence="15" type="ORF">SCD90_11160</name>
</gene>
<dbReference type="SUPFAM" id="SSF51905">
    <property type="entry name" value="FAD/NAD(P)-binding domain"/>
    <property type="match status" value="1"/>
</dbReference>
<evidence type="ECO:0000256" key="9">
    <source>
        <dbReference type="ARBA" id="ARBA00023284"/>
    </source>
</evidence>
<dbReference type="PRINTS" id="PR00411">
    <property type="entry name" value="PNDRDTASEI"/>
</dbReference>
<dbReference type="GO" id="GO:0004362">
    <property type="term" value="F:glutathione-disulfide reductase (NADPH) activity"/>
    <property type="evidence" value="ECO:0007669"/>
    <property type="project" value="UniProtKB-EC"/>
</dbReference>
<evidence type="ECO:0000259" key="14">
    <source>
        <dbReference type="Pfam" id="PF07992"/>
    </source>
</evidence>
<evidence type="ECO:0000256" key="8">
    <source>
        <dbReference type="ARBA" id="ARBA00023157"/>
    </source>
</evidence>
<dbReference type="PIRSF" id="PIRSF000350">
    <property type="entry name" value="Mercury_reductase_MerA"/>
    <property type="match status" value="1"/>
</dbReference>
<feature type="domain" description="FAD/NAD(P)-binding" evidence="14">
    <location>
        <begin position="6"/>
        <end position="320"/>
    </location>
</feature>
<keyword evidence="6 12" id="KW-0521">NADP</keyword>
<dbReference type="InterPro" id="IPR001100">
    <property type="entry name" value="Pyr_nuc-diS_OxRdtase"/>
</dbReference>
<evidence type="ECO:0000256" key="5">
    <source>
        <dbReference type="ARBA" id="ARBA00022827"/>
    </source>
</evidence>
<dbReference type="PRINTS" id="PR00368">
    <property type="entry name" value="FADPNR"/>
</dbReference>
<name>A0ABU4RR18_9HYPH</name>
<evidence type="ECO:0000256" key="4">
    <source>
        <dbReference type="ARBA" id="ARBA00022630"/>
    </source>
</evidence>
<evidence type="ECO:0000256" key="6">
    <source>
        <dbReference type="ARBA" id="ARBA00022857"/>
    </source>
</evidence>
<dbReference type="PANTHER" id="PTHR42737:SF2">
    <property type="entry name" value="GLUTATHIONE REDUCTASE"/>
    <property type="match status" value="1"/>
</dbReference>
<comment type="function">
    <text evidence="12">Catalyzes the reduction of glutathione disulfide (GSSG) to reduced glutathione (GSH).</text>
</comment>
<dbReference type="InterPro" id="IPR012999">
    <property type="entry name" value="Pyr_OxRdtase_I_AS"/>
</dbReference>
<evidence type="ECO:0000256" key="3">
    <source>
        <dbReference type="ARBA" id="ARBA00011738"/>
    </source>
</evidence>
<dbReference type="InterPro" id="IPR006324">
    <property type="entry name" value="GSHR"/>
</dbReference>
<dbReference type="NCBIfam" id="TIGR01424">
    <property type="entry name" value="gluta_reduc_2"/>
    <property type="match status" value="1"/>
</dbReference>
<keyword evidence="4 11" id="KW-0285">Flavoprotein</keyword>
<dbReference type="PROSITE" id="PS00076">
    <property type="entry name" value="PYRIDINE_REDOX_1"/>
    <property type="match status" value="1"/>
</dbReference>
<evidence type="ECO:0000256" key="1">
    <source>
        <dbReference type="ARBA" id="ARBA00001974"/>
    </source>
</evidence>
<keyword evidence="7 11" id="KW-0560">Oxidoreductase</keyword>
<evidence type="ECO:0000313" key="15">
    <source>
        <dbReference type="EMBL" id="MDX6806623.1"/>
    </source>
</evidence>
<comment type="subunit">
    <text evidence="3">Homodimer.</text>
</comment>
<dbReference type="SUPFAM" id="SSF55424">
    <property type="entry name" value="FAD/NAD-linked reductases, dimerisation (C-terminal) domain"/>
    <property type="match status" value="1"/>
</dbReference>
<dbReference type="InterPro" id="IPR016156">
    <property type="entry name" value="FAD/NAD-linked_Rdtase_dimer_sf"/>
</dbReference>
<comment type="caution">
    <text evidence="15">The sequence shown here is derived from an EMBL/GenBank/DDBJ whole genome shotgun (WGS) entry which is preliminary data.</text>
</comment>
<sequence length="460" mass="49252">MDFDVDLFVIGAGSGGVRAARIAASHGARVGVAEEYRIGGTCVVRGCVPKKLLVLASRFADAFDDAAGYGWTLPKAPEFSWTALREAKDKEIARLTGVYEANLHRFKVQVYQSRAILRDAHTVELTSDGSLIKARNILVATGGHPVAPHIPGAELAISSNEAFDLPQLPSRMLIAGGGYIALEFACMFRRLGVHVTLVHRGEKVLRGFDDDLRDELMLSLAAEGITLKMNDAVASIEGAADGEKSVSYVSGDSDTFDLVFFATGRTPNTSGLGLDAAGIAVRDDGAILVDDHSRTNVPNIFAVGDVTNRVNLTPVAIREGHAVADNLFGGMNRVLDHSVVATAVFSTPEIATVGLTEQDARDQMMAFDIYTAKFRSLKHVLTRRQERTFMKLIVDATTDKVLGVHLMGEDSGEMIQLAAVAMGMGATKADFDRTVAVHPTAAEELVTLRERVHVPNPGGA</sequence>
<dbReference type="InterPro" id="IPR036188">
    <property type="entry name" value="FAD/NAD-bd_sf"/>
</dbReference>
<dbReference type="Gene3D" id="3.30.390.30">
    <property type="match status" value="1"/>
</dbReference>
<comment type="similarity">
    <text evidence="2 11">Belongs to the class-I pyridine nucleotide-disulfide oxidoreductase family.</text>
</comment>
<comment type="cofactor">
    <cofactor evidence="1 12">
        <name>FAD</name>
        <dbReference type="ChEBI" id="CHEBI:57692"/>
    </cofactor>
</comment>
<reference evidence="15 16" key="1">
    <citation type="submission" date="2023-11" db="EMBL/GenBank/DDBJ databases">
        <authorList>
            <person name="Bao R."/>
        </authorList>
    </citation>
    <scope>NUCLEOTIDE SEQUENCE [LARGE SCALE GENOMIC DNA]</scope>
    <source>
        <strain evidence="15 16">PJ23</strain>
    </source>
</reference>
<comment type="catalytic activity">
    <reaction evidence="10 12">
        <text>2 glutathione + NADP(+) = glutathione disulfide + NADPH + H(+)</text>
        <dbReference type="Rhea" id="RHEA:11740"/>
        <dbReference type="ChEBI" id="CHEBI:15378"/>
        <dbReference type="ChEBI" id="CHEBI:57783"/>
        <dbReference type="ChEBI" id="CHEBI:57925"/>
        <dbReference type="ChEBI" id="CHEBI:58297"/>
        <dbReference type="ChEBI" id="CHEBI:58349"/>
        <dbReference type="EC" id="1.8.1.7"/>
    </reaction>
</comment>
<evidence type="ECO:0000313" key="16">
    <source>
        <dbReference type="Proteomes" id="UP001274321"/>
    </source>
</evidence>
<dbReference type="NCBIfam" id="NF004776">
    <property type="entry name" value="PRK06116.1"/>
    <property type="match status" value="1"/>
</dbReference>
<evidence type="ECO:0000256" key="12">
    <source>
        <dbReference type="RuleBase" id="RU365040"/>
    </source>
</evidence>
<evidence type="ECO:0000256" key="2">
    <source>
        <dbReference type="ARBA" id="ARBA00007532"/>
    </source>
</evidence>
<evidence type="ECO:0000259" key="13">
    <source>
        <dbReference type="Pfam" id="PF02852"/>
    </source>
</evidence>
<dbReference type="InterPro" id="IPR023753">
    <property type="entry name" value="FAD/NAD-binding_dom"/>
</dbReference>
<keyword evidence="8" id="KW-1015">Disulfide bond</keyword>
<keyword evidence="16" id="KW-1185">Reference proteome</keyword>
<dbReference type="PANTHER" id="PTHR42737">
    <property type="entry name" value="GLUTATHIONE REDUCTASE"/>
    <property type="match status" value="1"/>
</dbReference>
<evidence type="ECO:0000256" key="7">
    <source>
        <dbReference type="ARBA" id="ARBA00023002"/>
    </source>
</evidence>
<dbReference type="Gene3D" id="3.50.50.60">
    <property type="entry name" value="FAD/NAD(P)-binding domain"/>
    <property type="match status" value="2"/>
</dbReference>
<evidence type="ECO:0000256" key="10">
    <source>
        <dbReference type="ARBA" id="ARBA00049142"/>
    </source>
</evidence>
<keyword evidence="5 11" id="KW-0274">FAD</keyword>
<dbReference type="EC" id="1.8.1.7" evidence="12"/>
<dbReference type="InterPro" id="IPR046952">
    <property type="entry name" value="GSHR/TRXR-like"/>
</dbReference>
<proteinExistence type="inferred from homology"/>
<feature type="domain" description="Pyridine nucleotide-disulphide oxidoreductase dimerisation" evidence="13">
    <location>
        <begin position="340"/>
        <end position="448"/>
    </location>
</feature>
<organism evidence="15 16">
    <name type="scientific">Terrihabitans rhizophilus</name>
    <dbReference type="NCBI Taxonomy" id="3092662"/>
    <lineage>
        <taxon>Bacteria</taxon>
        <taxon>Pseudomonadati</taxon>
        <taxon>Pseudomonadota</taxon>
        <taxon>Alphaproteobacteria</taxon>
        <taxon>Hyphomicrobiales</taxon>
        <taxon>Terrihabitans</taxon>
    </lineage>
</organism>
<evidence type="ECO:0000256" key="11">
    <source>
        <dbReference type="RuleBase" id="RU003691"/>
    </source>
</evidence>
<dbReference type="RefSeq" id="WP_319844751.1">
    <property type="nucleotide sequence ID" value="NZ_JAXAFJ010000006.1"/>
</dbReference>
<dbReference type="InterPro" id="IPR004099">
    <property type="entry name" value="Pyr_nucl-diS_OxRdtase_dimer"/>
</dbReference>
<dbReference type="Pfam" id="PF02852">
    <property type="entry name" value="Pyr_redox_dim"/>
    <property type="match status" value="1"/>
</dbReference>
<dbReference type="Pfam" id="PF07992">
    <property type="entry name" value="Pyr_redox_2"/>
    <property type="match status" value="1"/>
</dbReference>
<dbReference type="EMBL" id="JAXAFJ010000006">
    <property type="protein sequence ID" value="MDX6806623.1"/>
    <property type="molecule type" value="Genomic_DNA"/>
</dbReference>
<keyword evidence="9 11" id="KW-0676">Redox-active center</keyword>
<accession>A0ABU4RR18</accession>
<dbReference type="Proteomes" id="UP001274321">
    <property type="component" value="Unassembled WGS sequence"/>
</dbReference>